<feature type="domain" description="Tyr recombinase" evidence="4">
    <location>
        <begin position="202"/>
        <end position="388"/>
    </location>
</feature>
<dbReference type="InterPro" id="IPR011010">
    <property type="entry name" value="DNA_brk_join_enz"/>
</dbReference>
<dbReference type="Pfam" id="PF00589">
    <property type="entry name" value="Phage_integrase"/>
    <property type="match status" value="1"/>
</dbReference>
<keyword evidence="2" id="KW-0238">DNA-binding</keyword>
<evidence type="ECO:0000259" key="4">
    <source>
        <dbReference type="PROSITE" id="PS51898"/>
    </source>
</evidence>
<dbReference type="AlphaFoldDB" id="A0A848CTH8"/>
<comment type="similarity">
    <text evidence="1">Belongs to the 'phage' integrase family.</text>
</comment>
<dbReference type="Proteomes" id="UP000580130">
    <property type="component" value="Unassembled WGS sequence"/>
</dbReference>
<dbReference type="InterPro" id="IPR013762">
    <property type="entry name" value="Integrase-like_cat_sf"/>
</dbReference>
<evidence type="ECO:0000256" key="1">
    <source>
        <dbReference type="ARBA" id="ARBA00008857"/>
    </source>
</evidence>
<dbReference type="EMBL" id="JABAFX010000060">
    <property type="protein sequence ID" value="NME58407.1"/>
    <property type="molecule type" value="Genomic_DNA"/>
</dbReference>
<dbReference type="InterPro" id="IPR002104">
    <property type="entry name" value="Integrase_catalytic"/>
</dbReference>
<dbReference type="RefSeq" id="WP_168934305.1">
    <property type="nucleotide sequence ID" value="NZ_CP173381.1"/>
</dbReference>
<dbReference type="Gene3D" id="1.10.443.10">
    <property type="entry name" value="Intergrase catalytic core"/>
    <property type="match status" value="1"/>
</dbReference>
<evidence type="ECO:0000256" key="3">
    <source>
        <dbReference type="ARBA" id="ARBA00023172"/>
    </source>
</evidence>
<comment type="caution">
    <text evidence="5">The sequence shown here is derived from an EMBL/GenBank/DDBJ whole genome shotgun (WGS) entry which is preliminary data.</text>
</comment>
<dbReference type="SUPFAM" id="SSF56349">
    <property type="entry name" value="DNA breaking-rejoining enzymes"/>
    <property type="match status" value="1"/>
</dbReference>
<name>A0A848CTH8_9FIRM</name>
<evidence type="ECO:0000313" key="5">
    <source>
        <dbReference type="EMBL" id="NME58407.1"/>
    </source>
</evidence>
<protein>
    <submittedName>
        <fullName evidence="5">Tyrosine-type recombinase/integrase</fullName>
    </submittedName>
</protein>
<evidence type="ECO:0000313" key="6">
    <source>
        <dbReference type="Proteomes" id="UP000580130"/>
    </source>
</evidence>
<dbReference type="PANTHER" id="PTHR30349:SF41">
    <property type="entry name" value="INTEGRASE_RECOMBINASE PROTEIN MJ0367-RELATED"/>
    <property type="match status" value="1"/>
</dbReference>
<keyword evidence="3" id="KW-0233">DNA recombination</keyword>
<sequence>MTIETICNLLLDALTEAGFNESTLFNYKGVIRRFETFCNEKGVTDYTPEIGQAYADDVISKKTGKYSAQRHYSQGRFSRLLTSYYNTGIFDLAVMKRGRQEPSNDALKVLYREYEEHLREQYSNENTVLFYAYEVFCLFKYLESIRLYEIRDITAGTIVDYIKTTKQNRQRAILCGLRLYFTFINRQDLFAIVDGMHAYRAKRIIPLLNDGEIQKITDAIQSGAISNRDAAIVLFGLTTGIRAIDLINLRLSDIDWDNETISFKQSKTGNYVFLPLTVSLGNAIARYLSEERPDAGNDYLFVRTIAPFDPLAGHTSCYAIVKSVFKTAGIRKDARIFGMHMLRHNAASTMVKNEVPISTIAAILGHADINSTDIYITTDEKKLRECVLPMTGISKEVFS</sequence>
<accession>A0A848CTH8</accession>
<proteinExistence type="inferred from homology"/>
<dbReference type="GO" id="GO:0003677">
    <property type="term" value="F:DNA binding"/>
    <property type="evidence" value="ECO:0007669"/>
    <property type="project" value="UniProtKB-KW"/>
</dbReference>
<dbReference type="PANTHER" id="PTHR30349">
    <property type="entry name" value="PHAGE INTEGRASE-RELATED"/>
    <property type="match status" value="1"/>
</dbReference>
<dbReference type="InterPro" id="IPR050090">
    <property type="entry name" value="Tyrosine_recombinase_XerCD"/>
</dbReference>
<reference evidence="5 6" key="1">
    <citation type="submission" date="2020-04" db="EMBL/GenBank/DDBJ databases">
        <authorList>
            <person name="Hitch T.C.A."/>
            <person name="Wylensek D."/>
            <person name="Clavel T."/>
        </authorList>
    </citation>
    <scope>NUCLEOTIDE SEQUENCE [LARGE SCALE GENOMIC DNA]</scope>
    <source>
        <strain evidence="5 6">BSM-383-APC-5F</strain>
    </source>
</reference>
<evidence type="ECO:0000256" key="2">
    <source>
        <dbReference type="ARBA" id="ARBA00023125"/>
    </source>
</evidence>
<dbReference type="GO" id="GO:0006310">
    <property type="term" value="P:DNA recombination"/>
    <property type="evidence" value="ECO:0007669"/>
    <property type="project" value="UniProtKB-KW"/>
</dbReference>
<organism evidence="5 6">
    <name type="scientific">Dorea formicigenerans</name>
    <dbReference type="NCBI Taxonomy" id="39486"/>
    <lineage>
        <taxon>Bacteria</taxon>
        <taxon>Bacillati</taxon>
        <taxon>Bacillota</taxon>
        <taxon>Clostridia</taxon>
        <taxon>Lachnospirales</taxon>
        <taxon>Lachnospiraceae</taxon>
        <taxon>Dorea</taxon>
    </lineage>
</organism>
<gene>
    <name evidence="5" type="ORF">HF855_13690</name>
</gene>
<dbReference type="PROSITE" id="PS51898">
    <property type="entry name" value="TYR_RECOMBINASE"/>
    <property type="match status" value="1"/>
</dbReference>
<dbReference type="GO" id="GO:0015074">
    <property type="term" value="P:DNA integration"/>
    <property type="evidence" value="ECO:0007669"/>
    <property type="project" value="InterPro"/>
</dbReference>